<evidence type="ECO:0000256" key="6">
    <source>
        <dbReference type="ARBA" id="ARBA00022723"/>
    </source>
</evidence>
<dbReference type="PANTHER" id="PTHR46025">
    <property type="entry name" value="XYLOSYLTRANSFERASE OXT"/>
    <property type="match status" value="1"/>
</dbReference>
<keyword evidence="6" id="KW-0479">Metal-binding</keyword>
<proteinExistence type="predicted"/>
<comment type="caution">
    <text evidence="15">The sequence shown here is derived from an EMBL/GenBank/DDBJ whole genome shotgun (WGS) entry which is preliminary data.</text>
</comment>
<evidence type="ECO:0000256" key="1">
    <source>
        <dbReference type="ARBA" id="ARBA00004323"/>
    </source>
</evidence>
<keyword evidence="4" id="KW-0808">Transferase</keyword>
<dbReference type="AlphaFoldDB" id="A0A942Z7Y3"/>
<keyword evidence="3" id="KW-0328">Glycosyltransferase</keyword>
<keyword evidence="11" id="KW-0472">Membrane</keyword>
<accession>A0A942Z7Y3</accession>
<keyword evidence="8" id="KW-0735">Signal-anchor</keyword>
<protein>
    <recommendedName>
        <fullName evidence="14">Peptide O-xylosyltransferase</fullName>
    </recommendedName>
</protein>
<evidence type="ECO:0000256" key="3">
    <source>
        <dbReference type="ARBA" id="ARBA00022676"/>
    </source>
</evidence>
<gene>
    <name evidence="15" type="ORF">GOQ27_16205</name>
</gene>
<dbReference type="PANTHER" id="PTHR46025:SF3">
    <property type="entry name" value="XYLOSYLTRANSFERASE OXT"/>
    <property type="match status" value="1"/>
</dbReference>
<dbReference type="EMBL" id="WSFT01000053">
    <property type="protein sequence ID" value="MBS4540021.1"/>
    <property type="molecule type" value="Genomic_DNA"/>
</dbReference>
<keyword evidence="13" id="KW-0325">Glycoprotein</keyword>
<keyword evidence="12" id="KW-1015">Disulfide bond</keyword>
<evidence type="ECO:0000256" key="7">
    <source>
        <dbReference type="ARBA" id="ARBA00022824"/>
    </source>
</evidence>
<evidence type="ECO:0000256" key="4">
    <source>
        <dbReference type="ARBA" id="ARBA00022679"/>
    </source>
</evidence>
<evidence type="ECO:0000256" key="10">
    <source>
        <dbReference type="ARBA" id="ARBA00023034"/>
    </source>
</evidence>
<evidence type="ECO:0000256" key="8">
    <source>
        <dbReference type="ARBA" id="ARBA00022968"/>
    </source>
</evidence>
<dbReference type="GO" id="GO:0046872">
    <property type="term" value="F:metal ion binding"/>
    <property type="evidence" value="ECO:0007669"/>
    <property type="project" value="UniProtKB-KW"/>
</dbReference>
<dbReference type="RefSeq" id="WP_203367919.1">
    <property type="nucleotide sequence ID" value="NZ_WSFT01000053.1"/>
</dbReference>
<reference evidence="15" key="1">
    <citation type="submission" date="2019-12" db="EMBL/GenBank/DDBJ databases">
        <title>Clostridiaceae gen. nov. sp. nov., isolated from sediment in Xinjiang, China.</title>
        <authorList>
            <person name="Zhang R."/>
        </authorList>
    </citation>
    <scope>NUCLEOTIDE SEQUENCE</scope>
    <source>
        <strain evidence="15">D2Q-11</strain>
    </source>
</reference>
<evidence type="ECO:0000256" key="9">
    <source>
        <dbReference type="ARBA" id="ARBA00022989"/>
    </source>
</evidence>
<dbReference type="GO" id="GO:0016020">
    <property type="term" value="C:membrane"/>
    <property type="evidence" value="ECO:0007669"/>
    <property type="project" value="InterPro"/>
</dbReference>
<dbReference type="Proteomes" id="UP000724672">
    <property type="component" value="Unassembled WGS sequence"/>
</dbReference>
<evidence type="ECO:0000256" key="5">
    <source>
        <dbReference type="ARBA" id="ARBA00022692"/>
    </source>
</evidence>
<keyword evidence="10" id="KW-0333">Golgi apparatus</keyword>
<dbReference type="Pfam" id="PF02485">
    <property type="entry name" value="Branch"/>
    <property type="match status" value="1"/>
</dbReference>
<keyword evidence="7" id="KW-0256">Endoplasmic reticulum</keyword>
<name>A0A942Z7Y3_9FIRM</name>
<sequence>MKLVYLINTYKNENQLIRLINALKNDLVIIFVNIDKKFETNFNKEKILKSTDTDVKFIKNNIEVYWGGFTVVRSTFNALKEIYHSNTNFDYLTLLSGQDYPIKSSEYILKYFSVSNDVQYIDSFKIPSPLEWSHEKGGIERLEYYYDFDNKNLEWDYYLNLMKNNNIKRKLLDNTNFYGGSAWWTLSYECIEYIVKYIDNNYKFLNFFKYSKHPDEMIFNTIVMNSPFNKNVVNINLRYIEWILGISHPKILTIQDIDKLLTSDKLFARKFDISVDSQILDKLDEHIL</sequence>
<evidence type="ECO:0000256" key="11">
    <source>
        <dbReference type="ARBA" id="ARBA00023136"/>
    </source>
</evidence>
<evidence type="ECO:0000256" key="2">
    <source>
        <dbReference type="ARBA" id="ARBA00004648"/>
    </source>
</evidence>
<comment type="subcellular location">
    <subcellularLocation>
        <location evidence="2">Endoplasmic reticulum membrane</location>
        <topology evidence="2">Single-pass type II membrane protein</topology>
    </subcellularLocation>
    <subcellularLocation>
        <location evidence="1">Golgi apparatus membrane</location>
        <topology evidence="1">Single-pass type II membrane protein</topology>
    </subcellularLocation>
</comment>
<evidence type="ECO:0000313" key="16">
    <source>
        <dbReference type="Proteomes" id="UP000724672"/>
    </source>
</evidence>
<evidence type="ECO:0000256" key="13">
    <source>
        <dbReference type="ARBA" id="ARBA00023180"/>
    </source>
</evidence>
<evidence type="ECO:0000256" key="14">
    <source>
        <dbReference type="ARBA" id="ARBA00042865"/>
    </source>
</evidence>
<dbReference type="InterPro" id="IPR043538">
    <property type="entry name" value="XYLT"/>
</dbReference>
<evidence type="ECO:0000256" key="12">
    <source>
        <dbReference type="ARBA" id="ARBA00023157"/>
    </source>
</evidence>
<organism evidence="15 16">
    <name type="scientific">Anaeromonas frigoriresistens</name>
    <dbReference type="NCBI Taxonomy" id="2683708"/>
    <lineage>
        <taxon>Bacteria</taxon>
        <taxon>Bacillati</taxon>
        <taxon>Bacillota</taxon>
        <taxon>Tissierellia</taxon>
        <taxon>Tissierellales</taxon>
        <taxon>Thermohalobacteraceae</taxon>
        <taxon>Anaeromonas</taxon>
    </lineage>
</organism>
<dbReference type="InterPro" id="IPR003406">
    <property type="entry name" value="Glyco_trans_14"/>
</dbReference>
<keyword evidence="5" id="KW-0812">Transmembrane</keyword>
<keyword evidence="16" id="KW-1185">Reference proteome</keyword>
<dbReference type="GO" id="GO:0015012">
    <property type="term" value="P:heparan sulfate proteoglycan biosynthetic process"/>
    <property type="evidence" value="ECO:0007669"/>
    <property type="project" value="TreeGrafter"/>
</dbReference>
<evidence type="ECO:0000313" key="15">
    <source>
        <dbReference type="EMBL" id="MBS4540021.1"/>
    </source>
</evidence>
<dbReference type="GO" id="GO:0050650">
    <property type="term" value="P:chondroitin sulfate proteoglycan biosynthetic process"/>
    <property type="evidence" value="ECO:0007669"/>
    <property type="project" value="TreeGrafter"/>
</dbReference>
<keyword evidence="9" id="KW-1133">Transmembrane helix</keyword>
<dbReference type="GO" id="GO:0030158">
    <property type="term" value="F:protein xylosyltransferase activity"/>
    <property type="evidence" value="ECO:0007669"/>
    <property type="project" value="InterPro"/>
</dbReference>